<proteinExistence type="predicted"/>
<feature type="domain" description="SAV-6107-like HEPN" evidence="2">
    <location>
        <begin position="67"/>
        <end position="135"/>
    </location>
</feature>
<dbReference type="Proteomes" id="UP001164305">
    <property type="component" value="Chromosome"/>
</dbReference>
<dbReference type="InterPro" id="IPR040891">
    <property type="entry name" value="HEPN_SAV_6107"/>
</dbReference>
<accession>A0ABY6FYU6</accession>
<dbReference type="Pfam" id="PF18726">
    <property type="entry name" value="HEPN_SAV_6107"/>
    <property type="match status" value="1"/>
</dbReference>
<feature type="compositionally biased region" description="Low complexity" evidence="1">
    <location>
        <begin position="7"/>
        <end position="36"/>
    </location>
</feature>
<sequence length="177" mass="19207">MDTPMIGTSRTTARRTATASTRATAPRAAGAASAPRATRADLARLDRALAELERAEGLLAQARRERDTDPRAAFELVHRAALRAAGVVIDQANRHRRRKLPLNAWVALSRCGGVHRRWAQEVEPMVAERRRLDADAAAMPDLDLLDLHCRTTAERIAGVRAEITMALLPGAGAVPAR</sequence>
<gene>
    <name evidence="3" type="ORF">BRM3_07805</name>
</gene>
<organism evidence="3 4">
    <name type="scientific">Brachybacterium huguangmaarense</name>
    <dbReference type="NCBI Taxonomy" id="1652028"/>
    <lineage>
        <taxon>Bacteria</taxon>
        <taxon>Bacillati</taxon>
        <taxon>Actinomycetota</taxon>
        <taxon>Actinomycetes</taxon>
        <taxon>Micrococcales</taxon>
        <taxon>Dermabacteraceae</taxon>
        <taxon>Brachybacterium</taxon>
    </lineage>
</organism>
<keyword evidence="4" id="KW-1185">Reference proteome</keyword>
<evidence type="ECO:0000259" key="2">
    <source>
        <dbReference type="Pfam" id="PF18726"/>
    </source>
</evidence>
<protein>
    <submittedName>
        <fullName evidence="3">SAV_6107 family HEPN domain-containing protein</fullName>
    </submittedName>
</protein>
<evidence type="ECO:0000313" key="4">
    <source>
        <dbReference type="Proteomes" id="UP001164305"/>
    </source>
</evidence>
<dbReference type="RefSeq" id="WP_263592770.1">
    <property type="nucleotide sequence ID" value="NZ_CP107020.1"/>
</dbReference>
<dbReference type="EMBL" id="CP107020">
    <property type="protein sequence ID" value="UYG15556.1"/>
    <property type="molecule type" value="Genomic_DNA"/>
</dbReference>
<evidence type="ECO:0000313" key="3">
    <source>
        <dbReference type="EMBL" id="UYG15556.1"/>
    </source>
</evidence>
<reference evidence="3" key="1">
    <citation type="submission" date="2022-10" db="EMBL/GenBank/DDBJ databases">
        <title>Whole-Genome Sequencing of Brachybacterium huguangmaarense BRM-3, Isolated from Betula schmidtii.</title>
        <authorList>
            <person name="Haam D."/>
        </authorList>
    </citation>
    <scope>NUCLEOTIDE SEQUENCE</scope>
    <source>
        <strain evidence="3">BRM-3</strain>
    </source>
</reference>
<name>A0ABY6FYU6_9MICO</name>
<feature type="region of interest" description="Disordered" evidence="1">
    <location>
        <begin position="1"/>
        <end position="36"/>
    </location>
</feature>
<evidence type="ECO:0000256" key="1">
    <source>
        <dbReference type="SAM" id="MobiDB-lite"/>
    </source>
</evidence>